<name>A0A0K1EJK9_CHOCO</name>
<dbReference type="STRING" id="52.CMC5_052020"/>
<keyword evidence="3" id="KW-1185">Reference proteome</keyword>
<gene>
    <name evidence="2" type="ORF">CMC5_052020</name>
</gene>
<evidence type="ECO:0008006" key="4">
    <source>
        <dbReference type="Google" id="ProtNLM"/>
    </source>
</evidence>
<dbReference type="AlphaFoldDB" id="A0A0K1EJK9"/>
<sequence length="92" mass="9747">MKRAGQALIFVLCVVFSVSAAYNVLADNTEVEKAARAVACAEEGPTCSTTLTRLARTPLGQSMTFTSRKGKTVDVCCVRSLVLVGEYACSIP</sequence>
<proteinExistence type="predicted"/>
<evidence type="ECO:0000313" key="2">
    <source>
        <dbReference type="EMBL" id="AKT41044.1"/>
    </source>
</evidence>
<organism evidence="2 3">
    <name type="scientific">Chondromyces crocatus</name>
    <dbReference type="NCBI Taxonomy" id="52"/>
    <lineage>
        <taxon>Bacteria</taxon>
        <taxon>Pseudomonadati</taxon>
        <taxon>Myxococcota</taxon>
        <taxon>Polyangia</taxon>
        <taxon>Polyangiales</taxon>
        <taxon>Polyangiaceae</taxon>
        <taxon>Chondromyces</taxon>
    </lineage>
</organism>
<keyword evidence="1" id="KW-0732">Signal</keyword>
<dbReference type="EMBL" id="CP012159">
    <property type="protein sequence ID" value="AKT41044.1"/>
    <property type="molecule type" value="Genomic_DNA"/>
</dbReference>
<dbReference type="OrthoDB" id="5516230at2"/>
<accession>A0A0K1EJK9</accession>
<protein>
    <recommendedName>
        <fullName evidence="4">Secreted protein</fullName>
    </recommendedName>
</protein>
<dbReference type="KEGG" id="ccro:CMC5_052020"/>
<feature type="chain" id="PRO_5005459568" description="Secreted protein" evidence="1">
    <location>
        <begin position="21"/>
        <end position="92"/>
    </location>
</feature>
<dbReference type="RefSeq" id="WP_050432880.1">
    <property type="nucleotide sequence ID" value="NZ_CP012159.1"/>
</dbReference>
<feature type="signal peptide" evidence="1">
    <location>
        <begin position="1"/>
        <end position="20"/>
    </location>
</feature>
<evidence type="ECO:0000313" key="3">
    <source>
        <dbReference type="Proteomes" id="UP000067626"/>
    </source>
</evidence>
<evidence type="ECO:0000256" key="1">
    <source>
        <dbReference type="SAM" id="SignalP"/>
    </source>
</evidence>
<dbReference type="Proteomes" id="UP000067626">
    <property type="component" value="Chromosome"/>
</dbReference>
<reference evidence="2 3" key="1">
    <citation type="submission" date="2015-07" db="EMBL/GenBank/DDBJ databases">
        <title>Genome analysis of myxobacterium Chondromyces crocatus Cm c5 reveals a high potential for natural compound synthesis and the genetic basis for the loss of fruiting body formation.</title>
        <authorList>
            <person name="Zaburannyi N."/>
            <person name="Bunk B."/>
            <person name="Maier J."/>
            <person name="Overmann J."/>
            <person name="Mueller R."/>
        </authorList>
    </citation>
    <scope>NUCLEOTIDE SEQUENCE [LARGE SCALE GENOMIC DNA]</scope>
    <source>
        <strain evidence="2 3">Cm c5</strain>
    </source>
</reference>